<evidence type="ECO:0000313" key="1">
    <source>
        <dbReference type="EMBL" id="QJQ37738.1"/>
    </source>
</evidence>
<protein>
    <submittedName>
        <fullName evidence="1">Capsid protein</fullName>
    </submittedName>
</protein>
<dbReference type="EMBL" id="MN621469">
    <property type="protein sequence ID" value="QJQ37738.1"/>
    <property type="molecule type" value="Genomic_DNA"/>
</dbReference>
<sequence>MYRRRGRYLYRDPDRGSSLGRPVEFAKEVERIAPLLQQNGYHLIGAEEGASWPMLLMGFQFRGVIYQLQDMEYSESSESVRIPGGSVMFYASFGGDWVYVGLIRTMKGMNKRVEGRHVYKVLPGVNGNCDVLMQGFIGERAIVFMRLNDEDTQDAYASHVAFPSEFVEPNLT</sequence>
<reference evidence="1" key="1">
    <citation type="journal article" date="2020" name="Virol. J.">
        <title>Viral metagenomics revealed diverse CRESS-DNA virus genomes in faeces of forest musk deer.</title>
        <authorList>
            <person name="Liu Q."/>
            <person name="Wang H."/>
            <person name="Ling Y."/>
            <person name="Yang S.X."/>
            <person name="Wang X.C."/>
            <person name="Zhou R."/>
            <person name="Xiao Y.Q."/>
            <person name="Chen X."/>
            <person name="Yang J."/>
            <person name="Fu W.G."/>
            <person name="Zhang W."/>
            <person name="Qi G.L."/>
        </authorList>
    </citation>
    <scope>NUCLEOTIDE SEQUENCE</scope>
    <source>
        <strain evidence="1">UJSL003</strain>
    </source>
</reference>
<organism evidence="1">
    <name type="scientific">Cressdnaviricota sp</name>
    <dbReference type="NCBI Taxonomy" id="2748378"/>
    <lineage>
        <taxon>Viruses</taxon>
        <taxon>Monodnaviria</taxon>
        <taxon>Shotokuvirae</taxon>
        <taxon>Cressdnaviricota</taxon>
    </lineage>
</organism>
<proteinExistence type="predicted"/>
<accession>A0A6M4B6N0</accession>
<name>A0A6M4B6N0_9VIRU</name>